<dbReference type="SUPFAM" id="SSF48371">
    <property type="entry name" value="ARM repeat"/>
    <property type="match status" value="1"/>
</dbReference>
<dbReference type="InterPro" id="IPR031814">
    <property type="entry name" value="ALG11_N"/>
</dbReference>
<feature type="transmembrane region" description="Helical" evidence="13">
    <location>
        <begin position="221"/>
        <end position="245"/>
    </location>
</feature>
<protein>
    <recommendedName>
        <fullName evidence="4">GDP-Man:Man(3)GlcNAc(2)-PP-Dol alpha-1,2-mannosyltransferase</fullName>
        <ecNumber evidence="3">2.4.1.131</ecNumber>
    </recommendedName>
</protein>
<evidence type="ECO:0000256" key="4">
    <source>
        <dbReference type="ARBA" id="ARBA00022018"/>
    </source>
</evidence>
<dbReference type="InterPro" id="IPR038013">
    <property type="entry name" value="ALG11"/>
</dbReference>
<dbReference type="Proteomes" id="UP000241769">
    <property type="component" value="Unassembled WGS sequence"/>
</dbReference>
<keyword evidence="5" id="KW-0328">Glycosyltransferase</keyword>
<dbReference type="InterPro" id="IPR001296">
    <property type="entry name" value="Glyco_trans_1"/>
</dbReference>
<keyword evidence="10 13" id="KW-0472">Membrane</keyword>
<dbReference type="InterPro" id="IPR007701">
    <property type="entry name" value="Interferon-rel_develop_reg_N"/>
</dbReference>
<dbReference type="InParanoid" id="A0A2P6MYX8"/>
<dbReference type="Pfam" id="PF00534">
    <property type="entry name" value="Glycos_transf_1"/>
    <property type="match status" value="1"/>
</dbReference>
<evidence type="ECO:0000256" key="3">
    <source>
        <dbReference type="ARBA" id="ARBA00012645"/>
    </source>
</evidence>
<evidence type="ECO:0000256" key="1">
    <source>
        <dbReference type="ARBA" id="ARBA00004389"/>
    </source>
</evidence>
<evidence type="ECO:0000256" key="12">
    <source>
        <dbReference type="SAM" id="MobiDB-lite"/>
    </source>
</evidence>
<dbReference type="Gene3D" id="3.40.50.2000">
    <property type="entry name" value="Glycogen Phosphorylase B"/>
    <property type="match status" value="1"/>
</dbReference>
<dbReference type="GO" id="GO:0006487">
    <property type="term" value="P:protein N-linked glycosylation"/>
    <property type="evidence" value="ECO:0007669"/>
    <property type="project" value="TreeGrafter"/>
</dbReference>
<dbReference type="EC" id="2.4.1.131" evidence="3"/>
<feature type="domain" description="Interferon-related developmental regulator N-terminal" evidence="15">
    <location>
        <begin position="585"/>
        <end position="861"/>
    </location>
</feature>
<dbReference type="OrthoDB" id="2276068at2759"/>
<evidence type="ECO:0000259" key="16">
    <source>
        <dbReference type="Pfam" id="PF15924"/>
    </source>
</evidence>
<dbReference type="InterPro" id="IPR011989">
    <property type="entry name" value="ARM-like"/>
</dbReference>
<evidence type="ECO:0000256" key="6">
    <source>
        <dbReference type="ARBA" id="ARBA00022679"/>
    </source>
</evidence>
<dbReference type="Pfam" id="PF15924">
    <property type="entry name" value="ALG11_N"/>
    <property type="match status" value="1"/>
</dbReference>
<accession>A0A2P6MYX8</accession>
<evidence type="ECO:0000259" key="15">
    <source>
        <dbReference type="Pfam" id="PF05004"/>
    </source>
</evidence>
<evidence type="ECO:0000256" key="5">
    <source>
        <dbReference type="ARBA" id="ARBA00022676"/>
    </source>
</evidence>
<evidence type="ECO:0000256" key="13">
    <source>
        <dbReference type="SAM" id="Phobius"/>
    </source>
</evidence>
<feature type="region of interest" description="Disordered" evidence="12">
    <location>
        <begin position="937"/>
        <end position="965"/>
    </location>
</feature>
<evidence type="ECO:0000313" key="17">
    <source>
        <dbReference type="EMBL" id="PRP76904.1"/>
    </source>
</evidence>
<reference evidence="17 18" key="1">
    <citation type="journal article" date="2018" name="Genome Biol. Evol.">
        <title>Multiple Roots of Fruiting Body Formation in Amoebozoa.</title>
        <authorList>
            <person name="Hillmann F."/>
            <person name="Forbes G."/>
            <person name="Novohradska S."/>
            <person name="Ferling I."/>
            <person name="Riege K."/>
            <person name="Groth M."/>
            <person name="Westermann M."/>
            <person name="Marz M."/>
            <person name="Spaller T."/>
            <person name="Winckler T."/>
            <person name="Schaap P."/>
            <person name="Glockner G."/>
        </authorList>
    </citation>
    <scope>NUCLEOTIDE SEQUENCE [LARGE SCALE GENOMIC DNA]</scope>
    <source>
        <strain evidence="17 18">Jena</strain>
    </source>
</reference>
<dbReference type="SUPFAM" id="SSF53756">
    <property type="entry name" value="UDP-Glycosyltransferase/glycogen phosphorylase"/>
    <property type="match status" value="1"/>
</dbReference>
<dbReference type="PANTHER" id="PTHR45919:SF1">
    <property type="entry name" value="GDP-MAN:MAN(3)GLCNAC(2)-PP-DOL ALPHA-1,2-MANNOSYLTRANSFERASE"/>
    <property type="match status" value="1"/>
</dbReference>
<dbReference type="Gene3D" id="1.25.10.10">
    <property type="entry name" value="Leucine-rich Repeat Variant"/>
    <property type="match status" value="1"/>
</dbReference>
<keyword evidence="7 13" id="KW-0812">Transmembrane</keyword>
<comment type="catalytic activity">
    <reaction evidence="11">
        <text>an alpha-D-Man-(1-&gt;3)-[alpha-D-Man-(1-&gt;6)]-beta-D-Man-(1-&gt;4)-beta-D-GlcNAc-(1-&gt;4)-alpha-D-GlcNAc-diphospho-di-trans,poly-cis-dolichol + 2 GDP-alpha-D-mannose = an alpha-D-Man-(1-&gt;2)-alpha-D-Man-(1-&gt;2)-alpha-D-Man-(1-&gt;3)-[alpha-D-Man-(1-&gt;6)]-beta-D-Man-(1-&gt;4)-beta-D-GlcNAc-(1-&gt;4)-alpha-D-GlcNAc-diphospho-di-trans,poly-cis-dolichol + 2 GDP + 2 H(+)</text>
        <dbReference type="Rhea" id="RHEA:29523"/>
        <dbReference type="Rhea" id="RHEA-COMP:19515"/>
        <dbReference type="Rhea" id="RHEA-COMP:19516"/>
        <dbReference type="ChEBI" id="CHEBI:15378"/>
        <dbReference type="ChEBI" id="CHEBI:57527"/>
        <dbReference type="ChEBI" id="CHEBI:58189"/>
        <dbReference type="ChEBI" id="CHEBI:132511"/>
        <dbReference type="ChEBI" id="CHEBI:132515"/>
        <dbReference type="EC" id="2.4.1.131"/>
    </reaction>
    <physiologicalReaction direction="left-to-right" evidence="11">
        <dbReference type="Rhea" id="RHEA:29524"/>
    </physiologicalReaction>
</comment>
<comment type="caution">
    <text evidence="17">The sequence shown here is derived from an EMBL/GenBank/DDBJ whole genome shotgun (WGS) entry which is preliminary data.</text>
</comment>
<evidence type="ECO:0000256" key="2">
    <source>
        <dbReference type="ARBA" id="ARBA00004922"/>
    </source>
</evidence>
<gene>
    <name evidence="17" type="ORF">PROFUN_06182</name>
</gene>
<dbReference type="EMBL" id="MDYQ01000292">
    <property type="protein sequence ID" value="PRP76904.1"/>
    <property type="molecule type" value="Genomic_DNA"/>
</dbReference>
<dbReference type="InterPro" id="IPR016024">
    <property type="entry name" value="ARM-type_fold"/>
</dbReference>
<dbReference type="GO" id="GO:0004377">
    <property type="term" value="F:GDP-Man:Man(3)GlcNAc(2)-PP-Dol alpha-1,2-mannosyltransferase activity"/>
    <property type="evidence" value="ECO:0007669"/>
    <property type="project" value="UniProtKB-EC"/>
</dbReference>
<dbReference type="PANTHER" id="PTHR45919">
    <property type="entry name" value="GDP-MAN:MAN(3)GLCNAC(2)-PP-DOL ALPHA-1,2-MANNOSYLTRANSFERASE"/>
    <property type="match status" value="1"/>
</dbReference>
<evidence type="ECO:0000313" key="18">
    <source>
        <dbReference type="Proteomes" id="UP000241769"/>
    </source>
</evidence>
<comment type="pathway">
    <text evidence="2">Protein modification; protein glycosylation.</text>
</comment>
<evidence type="ECO:0000256" key="7">
    <source>
        <dbReference type="ARBA" id="ARBA00022692"/>
    </source>
</evidence>
<evidence type="ECO:0000256" key="9">
    <source>
        <dbReference type="ARBA" id="ARBA00022989"/>
    </source>
</evidence>
<keyword evidence="8" id="KW-0256">Endoplasmic reticulum</keyword>
<evidence type="ECO:0000256" key="11">
    <source>
        <dbReference type="ARBA" id="ARBA00045065"/>
    </source>
</evidence>
<dbReference type="GO" id="GO:0005789">
    <property type="term" value="C:endoplasmic reticulum membrane"/>
    <property type="evidence" value="ECO:0007669"/>
    <property type="project" value="UniProtKB-SubCell"/>
</dbReference>
<keyword evidence="9 13" id="KW-1133">Transmembrane helix</keyword>
<evidence type="ECO:0000256" key="10">
    <source>
        <dbReference type="ARBA" id="ARBA00023136"/>
    </source>
</evidence>
<feature type="transmembrane region" description="Helical" evidence="13">
    <location>
        <begin position="6"/>
        <end position="23"/>
    </location>
</feature>
<dbReference type="CDD" id="cd03806">
    <property type="entry name" value="GT4_ALG11-like"/>
    <property type="match status" value="1"/>
</dbReference>
<evidence type="ECO:0000259" key="14">
    <source>
        <dbReference type="Pfam" id="PF00534"/>
    </source>
</evidence>
<dbReference type="AlphaFoldDB" id="A0A2P6MYX8"/>
<keyword evidence="6" id="KW-0808">Transferase</keyword>
<proteinExistence type="predicted"/>
<feature type="domain" description="Glycosyl transferase family 1" evidence="14">
    <location>
        <begin position="242"/>
        <end position="352"/>
    </location>
</feature>
<evidence type="ECO:0000256" key="8">
    <source>
        <dbReference type="ARBA" id="ARBA00022824"/>
    </source>
</evidence>
<dbReference type="STRING" id="1890364.A0A2P6MYX8"/>
<comment type="subcellular location">
    <subcellularLocation>
        <location evidence="1">Endoplasmic reticulum membrane</location>
        <topology evidence="1">Single-pass membrane protein</topology>
    </subcellularLocation>
</comment>
<sequence>MPLLQIAGTLLLALIVWFGLLISRRRNDTRYRLPGQKLVAFFHPYCNDGGGGERVLWAAVKSLIETEQYKSGKIAIIVYTGHEPSLGKDDWAISKEIIFNVKKRFHIDVTDANVNFVFLKKRHLVEAARWPRFTMLGQSLGSILLGWEALQAARPDVFIDSMGYAFTFPLFRYIGGCKIIAYVHYPTISTDMLVAVETRENKFNNDDRVVKSNLKTRVKVYYYRFFSSLYSFVGARADLVMRIIVSIAQFRPEKNHRLQIETMDHFFRENPGERGRCKLVMIGSCRNEGDQGRIDSLRQLTTELGLDDSIQFVINATFDELKGWYSRSLIGIHTMRDEHFGIGVVELMVSRVATPNQAHPISQAAGVIAVAHNSAGPKMDILIPYEEMQAGYLATTAEEYADKIRQNSRQPTLVNKYNNPWQFLAITTKTYRGNWNASSESQTQDRMFINSRFYIREFCHHLRCEGCAARQVCVPPSRPQPQQWVHRLSLVTLPQALVRRLFSSLLLVPRKFLPEDISTIFDQTDRLSFDQIATNTTNQPQTANVNRLLRLLFTMMQQGPRVREQRSNHTKITTAETIKITSAANGDEESVIVATEAELEEQLDLLTEKSAETRNIAFRVLIKHMKNSIANVEFFEKNKPLIVDAIKRGLKKGGNDEMTLSAETASLLSIRLGDASQSESIFTDLKPTFIEMINNPALDSSVRAAACGAYSLTNFVSSSDETETIDILPLFRSQFSAKESDVLLETSSLDAYSLLVTTLEDQYIYDNLLPEHTLDVVDQLQSSDIQVRIAAGQLLALFFEVGRIVEGEEFDLYKFSYYCNIDLEGLLDTLNQLVSDKSKTKTKKDKVKQKEPFKDIVASIEHGQVPEETLFILHQRIYFSHWTQLIQLDVLRKYLGTGLQSHFETNFLLHDIFDVNIDLDKKKIQLTQVEKRKLMSPSSDVAKYRSRNLGSQRAAKTLSMDQVDE</sequence>
<keyword evidence="18" id="KW-1185">Reference proteome</keyword>
<feature type="domain" description="ALG11 mannosyltransferase N-terminal" evidence="16">
    <location>
        <begin position="37"/>
        <end position="241"/>
    </location>
</feature>
<dbReference type="Pfam" id="PF05004">
    <property type="entry name" value="IFRD"/>
    <property type="match status" value="1"/>
</dbReference>
<name>A0A2P6MYX8_9EUKA</name>
<organism evidence="17 18">
    <name type="scientific">Planoprotostelium fungivorum</name>
    <dbReference type="NCBI Taxonomy" id="1890364"/>
    <lineage>
        <taxon>Eukaryota</taxon>
        <taxon>Amoebozoa</taxon>
        <taxon>Evosea</taxon>
        <taxon>Variosea</taxon>
        <taxon>Cavosteliida</taxon>
        <taxon>Cavosteliaceae</taxon>
        <taxon>Planoprotostelium</taxon>
    </lineage>
</organism>